<dbReference type="Proteomes" id="UP000071561">
    <property type="component" value="Chromosome"/>
</dbReference>
<sequence>MFQMIDEEKNNSPLDLSYLRDMSGDSAEFMIEMIDMFKVQTPLYVADLEQSFEAQDWEKMAGYAHKIKPTLSYVGREDARGHLQLIENNARDMKDLSDMPRALKELNEFIEILYRQLDEAKAELAKRL</sequence>
<reference evidence="3 4" key="1">
    <citation type="submission" date="2016-03" db="EMBL/GenBank/DDBJ databases">
        <title>Complete genome sequence of Pedobacter cryoconitis PAMC 27485.</title>
        <authorList>
            <person name="Lee J."/>
            <person name="Kim O.-S."/>
        </authorList>
    </citation>
    <scope>NUCLEOTIDE SEQUENCE [LARGE SCALE GENOMIC DNA]</scope>
    <source>
        <strain evidence="3 4">PAMC 27485</strain>
    </source>
</reference>
<name>A0A127V7F4_9SPHI</name>
<evidence type="ECO:0000256" key="1">
    <source>
        <dbReference type="PROSITE-ProRule" id="PRU00110"/>
    </source>
</evidence>
<feature type="domain" description="HPt" evidence="2">
    <location>
        <begin position="26"/>
        <end position="127"/>
    </location>
</feature>
<dbReference type="PROSITE" id="PS50894">
    <property type="entry name" value="HPT"/>
    <property type="match status" value="1"/>
</dbReference>
<evidence type="ECO:0000313" key="3">
    <source>
        <dbReference type="EMBL" id="AMP97223.1"/>
    </source>
</evidence>
<gene>
    <name evidence="3" type="ORF">AY601_0254</name>
</gene>
<dbReference type="InterPro" id="IPR036641">
    <property type="entry name" value="HPT_dom_sf"/>
</dbReference>
<dbReference type="Gene3D" id="1.20.120.160">
    <property type="entry name" value="HPT domain"/>
    <property type="match status" value="1"/>
</dbReference>
<dbReference type="InterPro" id="IPR008207">
    <property type="entry name" value="Sig_transdc_His_kin_Hpt_dom"/>
</dbReference>
<proteinExistence type="predicted"/>
<dbReference type="Pfam" id="PF01627">
    <property type="entry name" value="Hpt"/>
    <property type="match status" value="1"/>
</dbReference>
<keyword evidence="3" id="KW-0808">Transferase</keyword>
<accession>A0A127V7F4</accession>
<dbReference type="SUPFAM" id="SSF47226">
    <property type="entry name" value="Histidine-containing phosphotransfer domain, HPT domain"/>
    <property type="match status" value="1"/>
</dbReference>
<evidence type="ECO:0000259" key="2">
    <source>
        <dbReference type="PROSITE" id="PS50894"/>
    </source>
</evidence>
<dbReference type="GO" id="GO:0000160">
    <property type="term" value="P:phosphorelay signal transduction system"/>
    <property type="evidence" value="ECO:0007669"/>
    <property type="project" value="InterPro"/>
</dbReference>
<keyword evidence="1" id="KW-0597">Phosphoprotein</keyword>
<dbReference type="GO" id="GO:0004672">
    <property type="term" value="F:protein kinase activity"/>
    <property type="evidence" value="ECO:0007669"/>
    <property type="project" value="UniProtKB-ARBA"/>
</dbReference>
<organism evidence="3 4">
    <name type="scientific">Pedobacter cryoconitis</name>
    <dbReference type="NCBI Taxonomy" id="188932"/>
    <lineage>
        <taxon>Bacteria</taxon>
        <taxon>Pseudomonadati</taxon>
        <taxon>Bacteroidota</taxon>
        <taxon>Sphingobacteriia</taxon>
        <taxon>Sphingobacteriales</taxon>
        <taxon>Sphingobacteriaceae</taxon>
        <taxon>Pedobacter</taxon>
    </lineage>
</organism>
<protein>
    <submittedName>
        <fullName evidence="3">Histidine phosphotransferase</fullName>
    </submittedName>
</protein>
<dbReference type="AlphaFoldDB" id="A0A127V7F4"/>
<feature type="modified residue" description="Phosphohistidine" evidence="1">
    <location>
        <position position="65"/>
    </location>
</feature>
<evidence type="ECO:0000313" key="4">
    <source>
        <dbReference type="Proteomes" id="UP000071561"/>
    </source>
</evidence>
<keyword evidence="4" id="KW-1185">Reference proteome</keyword>
<dbReference type="PATRIC" id="fig|188932.3.peg.258"/>
<dbReference type="KEGG" id="pcm:AY601_0254"/>
<dbReference type="EMBL" id="CP014504">
    <property type="protein sequence ID" value="AMP97223.1"/>
    <property type="molecule type" value="Genomic_DNA"/>
</dbReference>